<dbReference type="PANTHER" id="PTHR43179:SF7">
    <property type="entry name" value="RHAMNOSYLTRANSFERASE WBBL"/>
    <property type="match status" value="1"/>
</dbReference>
<dbReference type="PANTHER" id="PTHR43179">
    <property type="entry name" value="RHAMNOSYLTRANSFERASE WBBL"/>
    <property type="match status" value="1"/>
</dbReference>
<keyword evidence="1" id="KW-0175">Coiled coil</keyword>
<evidence type="ECO:0000256" key="1">
    <source>
        <dbReference type="SAM" id="Coils"/>
    </source>
</evidence>
<dbReference type="EMBL" id="MWDB01000044">
    <property type="protein sequence ID" value="OQB40436.1"/>
    <property type="molecule type" value="Genomic_DNA"/>
</dbReference>
<dbReference type="Gene3D" id="3.90.550.10">
    <property type="entry name" value="Spore Coat Polysaccharide Biosynthesis Protein SpsA, Chain A"/>
    <property type="match status" value="2"/>
</dbReference>
<dbReference type="Proteomes" id="UP000485621">
    <property type="component" value="Unassembled WGS sequence"/>
</dbReference>
<dbReference type="Pfam" id="PF00535">
    <property type="entry name" value="Glycos_transf_2"/>
    <property type="match status" value="2"/>
</dbReference>
<sequence>MKKNNISTTIKSILDKNKELNLELNNLRATQGELNRRLTQIYDAKSFKLWQLFTKVKKNPNLVFKAAKILFNEGPDGIKNKFKAKESRNNTLLSINDQYQIWFQKNYPNKENLQKQKKIQKNFKYRPLISIITPVYNPDEKWLRSCIESVLKQSYDNWELCLADDCSTKPHVKKVLNEYSKKDKRIKVIFRSKNGHISRASNSALKLATGEFIALLDHDDDLAPHALFKVVETLNNNKKIDFIYSDEDKVELNGQHVDPFFKPDWSPDMFLSTNYICHLSVIKKSIVDQVGGFRVGYEGSQDYDLFLRITEQTNNIFHIPTILYSWRKTNKSTASEYSIKGYANQASTIAIYDSFKRRGLQGTVKNGLLEGSFRVKYKITGKPLVSIIIPTKDKVIYLKRCIQSILDKTTYQNYEILIIDTGSKEKNTLVYYKKLKSKNKIKFFNWNFPFNYSAVNNFGVEHSKGEYILLLNNDTEIITPDWIESMLEHAQRKNIGAVGAKLLYPNNRIQHAGIIIGLGGVAGHVQKMSEDLHYIPLLWNKDLIRNYSAVTAACLMIKKTKYLEVRGLDTKYRIAFNDVDFNLKLIKRGYYNLYTPYAKLYHHESISVGTPQQGNRGLEEFQKEIILMENKWKTHSYVDPYYNINLTLDKEDYSLRI</sequence>
<dbReference type="AlphaFoldDB" id="A0A1V5ZK20"/>
<dbReference type="SUPFAM" id="SSF53448">
    <property type="entry name" value="Nucleotide-diphospho-sugar transferases"/>
    <property type="match status" value="2"/>
</dbReference>
<name>A0A1V5ZK20_9BACT</name>
<dbReference type="GO" id="GO:0016757">
    <property type="term" value="F:glycosyltransferase activity"/>
    <property type="evidence" value="ECO:0007669"/>
    <property type="project" value="UniProtKB-KW"/>
</dbReference>
<dbReference type="CDD" id="cd04184">
    <property type="entry name" value="GT2_RfbC_Mx_like"/>
    <property type="match status" value="1"/>
</dbReference>
<protein>
    <submittedName>
        <fullName evidence="3">Chondroitin synthase</fullName>
    </submittedName>
</protein>
<dbReference type="InterPro" id="IPR001173">
    <property type="entry name" value="Glyco_trans_2-like"/>
</dbReference>
<dbReference type="CDD" id="cd04186">
    <property type="entry name" value="GT_2_like_c"/>
    <property type="match status" value="1"/>
</dbReference>
<feature type="coiled-coil region" evidence="1">
    <location>
        <begin position="10"/>
        <end position="37"/>
    </location>
</feature>
<proteinExistence type="predicted"/>
<feature type="domain" description="Glycosyltransferase 2-like" evidence="2">
    <location>
        <begin position="130"/>
        <end position="290"/>
    </location>
</feature>
<evidence type="ECO:0000313" key="3">
    <source>
        <dbReference type="EMBL" id="OQB40436.1"/>
    </source>
</evidence>
<feature type="domain" description="Glycosyltransferase 2-like" evidence="2">
    <location>
        <begin position="386"/>
        <end position="500"/>
    </location>
</feature>
<comment type="caution">
    <text evidence="3">The sequence shown here is derived from an EMBL/GenBank/DDBJ whole genome shotgun (WGS) entry which is preliminary data.</text>
</comment>
<evidence type="ECO:0000259" key="2">
    <source>
        <dbReference type="Pfam" id="PF00535"/>
    </source>
</evidence>
<reference evidence="3" key="1">
    <citation type="submission" date="2017-02" db="EMBL/GenBank/DDBJ databases">
        <title>Delving into the versatile metabolic prowess of the omnipresent phylum Bacteroidetes.</title>
        <authorList>
            <person name="Nobu M.K."/>
            <person name="Mei R."/>
            <person name="Narihiro T."/>
            <person name="Kuroda K."/>
            <person name="Liu W.-T."/>
        </authorList>
    </citation>
    <scope>NUCLEOTIDE SEQUENCE</scope>
    <source>
        <strain evidence="3">ADurb.Bin160</strain>
    </source>
</reference>
<gene>
    <name evidence="3" type="primary">kfoC</name>
    <name evidence="3" type="ORF">BWY04_01335</name>
</gene>
<accession>A0A1V5ZK20</accession>
<dbReference type="InterPro" id="IPR029044">
    <property type="entry name" value="Nucleotide-diphossugar_trans"/>
</dbReference>
<organism evidence="3">
    <name type="scientific">candidate division CPR1 bacterium ADurb.Bin160</name>
    <dbReference type="NCBI Taxonomy" id="1852826"/>
    <lineage>
        <taxon>Bacteria</taxon>
        <taxon>candidate division CPR1</taxon>
    </lineage>
</organism>